<name>A0A7X1E8I6_9BACT</name>
<evidence type="ECO:0000313" key="7">
    <source>
        <dbReference type="Proteomes" id="UP000526501"/>
    </source>
</evidence>
<dbReference type="GO" id="GO:0004650">
    <property type="term" value="F:polygalacturonase activity"/>
    <property type="evidence" value="ECO:0007669"/>
    <property type="project" value="InterPro"/>
</dbReference>
<feature type="chain" id="PRO_5031295581" description="Polygalacturonase" evidence="5">
    <location>
        <begin position="21"/>
        <end position="656"/>
    </location>
</feature>
<reference evidence="6 7" key="1">
    <citation type="submission" date="2020-07" db="EMBL/GenBank/DDBJ databases">
        <authorList>
            <person name="Feng X."/>
        </authorList>
    </citation>
    <scope>NUCLEOTIDE SEQUENCE [LARGE SCALE GENOMIC DNA]</scope>
    <source>
        <strain evidence="6 7">JCM23202</strain>
    </source>
</reference>
<dbReference type="Pfam" id="PF00295">
    <property type="entry name" value="Glyco_hydro_28"/>
    <property type="match status" value="1"/>
</dbReference>
<evidence type="ECO:0000313" key="6">
    <source>
        <dbReference type="EMBL" id="MBC2606830.1"/>
    </source>
</evidence>
<sequence>MKSIAPFRLSVALTSLSLLIANLNGSSKHSEILLEAENGNPTPPFQIFSDTEASAGSYIWAPETEPNAETIEQSLGHATFHVEIPEAGEYELWGKVFTPGAPRTRKDSFFVDVNGEQLTWFVHDWADNWVWRKLTVLDRTRDISFELPAGDNEITISHRVSGTKIDQIKLVPVRPLTSLFGGIDPTEIEASSTKLYENLSPYFHMEPLKVPQFPDQVFSIVDYGAIEGGFELNTEAIAKAIEACADAGGGRVLVPAGRWLTGPIHLKSNVDFHVSEGATVLFSTDRSHYLPVVFTRWEGMECYNYSAPIYANGQKNIALSGKGVLHGQGHSWWGWKRKHQKAAAKALYQMIQDGLPPEERIMGDTVEGLCPNFVQFVNCRDVLIENLTFVDGPMWTLHPIYVDGMVVRAVKVTTSGPNNDGINPDSTRNLLIEDCYFSTGDDCVVLKSGLNEDGWRVGRPTENVVIRNIYGNEGHGGVVIGSEMSGGVRNVYAHDCYFVGTDRGIRLKSMRGRGAFIEDLYCERIKMSDIGGQAIRINSFYSSSTLKPASEVPPSFKNMLFKDISCEGAARAVEITGLEESLVANLKFENIQISANQGFIATDAENITLENVKIETQKGPAFAFHNTQNVELKQVSDGSENSLIPEISGERSANIR</sequence>
<evidence type="ECO:0000256" key="4">
    <source>
        <dbReference type="RuleBase" id="RU361169"/>
    </source>
</evidence>
<dbReference type="InterPro" id="IPR012334">
    <property type="entry name" value="Pectin_lyas_fold"/>
</dbReference>
<proteinExistence type="inferred from homology"/>
<dbReference type="Proteomes" id="UP000526501">
    <property type="component" value="Unassembled WGS sequence"/>
</dbReference>
<dbReference type="PANTHER" id="PTHR31339:SF9">
    <property type="entry name" value="PLASMIN AND FIBRONECTIN-BINDING PROTEIN A"/>
    <property type="match status" value="1"/>
</dbReference>
<dbReference type="PANTHER" id="PTHR31339">
    <property type="entry name" value="PECTIN LYASE-RELATED"/>
    <property type="match status" value="1"/>
</dbReference>
<dbReference type="SUPFAM" id="SSF51126">
    <property type="entry name" value="Pectin lyase-like"/>
    <property type="match status" value="1"/>
</dbReference>
<evidence type="ECO:0000256" key="2">
    <source>
        <dbReference type="ARBA" id="ARBA00022801"/>
    </source>
</evidence>
<keyword evidence="5" id="KW-0732">Signal</keyword>
<evidence type="ECO:0000256" key="3">
    <source>
        <dbReference type="ARBA" id="ARBA00023295"/>
    </source>
</evidence>
<gene>
    <name evidence="6" type="ORF">H5P27_12320</name>
</gene>
<keyword evidence="2 4" id="KW-0378">Hydrolase</keyword>
<comment type="caution">
    <text evidence="6">The sequence shown here is derived from an EMBL/GenBank/DDBJ whole genome shotgun (WGS) entry which is preliminary data.</text>
</comment>
<evidence type="ECO:0000256" key="1">
    <source>
        <dbReference type="ARBA" id="ARBA00008834"/>
    </source>
</evidence>
<dbReference type="InterPro" id="IPR006626">
    <property type="entry name" value="PbH1"/>
</dbReference>
<protein>
    <recommendedName>
        <fullName evidence="8">Polygalacturonase</fullName>
    </recommendedName>
</protein>
<dbReference type="EMBL" id="JACHVC010000012">
    <property type="protein sequence ID" value="MBC2606830.1"/>
    <property type="molecule type" value="Genomic_DNA"/>
</dbReference>
<dbReference type="InterPro" id="IPR011050">
    <property type="entry name" value="Pectin_lyase_fold/virulence"/>
</dbReference>
<evidence type="ECO:0000256" key="5">
    <source>
        <dbReference type="SAM" id="SignalP"/>
    </source>
</evidence>
<organism evidence="6 7">
    <name type="scientific">Pelagicoccus albus</name>
    <dbReference type="NCBI Taxonomy" id="415222"/>
    <lineage>
        <taxon>Bacteria</taxon>
        <taxon>Pseudomonadati</taxon>
        <taxon>Verrucomicrobiota</taxon>
        <taxon>Opitutia</taxon>
        <taxon>Puniceicoccales</taxon>
        <taxon>Pelagicoccaceae</taxon>
        <taxon>Pelagicoccus</taxon>
    </lineage>
</organism>
<dbReference type="InterPro" id="IPR000743">
    <property type="entry name" value="Glyco_hydro_28"/>
</dbReference>
<dbReference type="AlphaFoldDB" id="A0A7X1E8I6"/>
<dbReference type="GO" id="GO:0005975">
    <property type="term" value="P:carbohydrate metabolic process"/>
    <property type="evidence" value="ECO:0007669"/>
    <property type="project" value="InterPro"/>
</dbReference>
<comment type="similarity">
    <text evidence="1 4">Belongs to the glycosyl hydrolase 28 family.</text>
</comment>
<dbReference type="SMART" id="SM00710">
    <property type="entry name" value="PbH1"/>
    <property type="match status" value="6"/>
</dbReference>
<dbReference type="Gene3D" id="2.60.120.260">
    <property type="entry name" value="Galactose-binding domain-like"/>
    <property type="match status" value="1"/>
</dbReference>
<dbReference type="RefSeq" id="WP_185660701.1">
    <property type="nucleotide sequence ID" value="NZ_CAWPOO010000012.1"/>
</dbReference>
<accession>A0A7X1E8I6</accession>
<dbReference type="CDD" id="cd02795">
    <property type="entry name" value="CBM6-CBM35-CBM36_like"/>
    <property type="match status" value="1"/>
</dbReference>
<keyword evidence="7" id="KW-1185">Reference proteome</keyword>
<feature type="signal peptide" evidence="5">
    <location>
        <begin position="1"/>
        <end position="20"/>
    </location>
</feature>
<keyword evidence="3 4" id="KW-0326">Glycosidase</keyword>
<dbReference type="InterPro" id="IPR051801">
    <property type="entry name" value="GH28_Enzymes"/>
</dbReference>
<dbReference type="Gene3D" id="2.160.20.10">
    <property type="entry name" value="Single-stranded right-handed beta-helix, Pectin lyase-like"/>
    <property type="match status" value="1"/>
</dbReference>
<evidence type="ECO:0008006" key="8">
    <source>
        <dbReference type="Google" id="ProtNLM"/>
    </source>
</evidence>